<organism evidence="3 4">
    <name type="scientific">Flavobacterium rivulicola</name>
    <dbReference type="NCBI Taxonomy" id="2732161"/>
    <lineage>
        <taxon>Bacteria</taxon>
        <taxon>Pseudomonadati</taxon>
        <taxon>Bacteroidota</taxon>
        <taxon>Flavobacteriia</taxon>
        <taxon>Flavobacteriales</taxon>
        <taxon>Flavobacteriaceae</taxon>
        <taxon>Flavobacterium</taxon>
    </lineage>
</organism>
<dbReference type="RefSeq" id="WP_171222323.1">
    <property type="nucleotide sequence ID" value="NZ_CP121446.1"/>
</dbReference>
<dbReference type="AlphaFoldDB" id="A0A7Y3R906"/>
<dbReference type="EMBL" id="JABEVX010000003">
    <property type="protein sequence ID" value="NNT72149.1"/>
    <property type="molecule type" value="Genomic_DNA"/>
</dbReference>
<comment type="caution">
    <text evidence="3">The sequence shown here is derived from an EMBL/GenBank/DDBJ whole genome shotgun (WGS) entry which is preliminary data.</text>
</comment>
<keyword evidence="2" id="KW-0472">Membrane</keyword>
<evidence type="ECO:0000313" key="4">
    <source>
        <dbReference type="Proteomes" id="UP000536509"/>
    </source>
</evidence>
<keyword evidence="4" id="KW-1185">Reference proteome</keyword>
<feature type="compositionally biased region" description="Basic and acidic residues" evidence="1">
    <location>
        <begin position="89"/>
        <end position="101"/>
    </location>
</feature>
<feature type="region of interest" description="Disordered" evidence="1">
    <location>
        <begin position="81"/>
        <end position="101"/>
    </location>
</feature>
<feature type="transmembrane region" description="Helical" evidence="2">
    <location>
        <begin position="40"/>
        <end position="60"/>
    </location>
</feature>
<feature type="transmembrane region" description="Helical" evidence="2">
    <location>
        <begin position="12"/>
        <end position="34"/>
    </location>
</feature>
<dbReference type="Proteomes" id="UP000536509">
    <property type="component" value="Unassembled WGS sequence"/>
</dbReference>
<name>A0A7Y3R906_9FLAO</name>
<keyword evidence="2" id="KW-1133">Transmembrane helix</keyword>
<evidence type="ECO:0000256" key="1">
    <source>
        <dbReference type="SAM" id="MobiDB-lite"/>
    </source>
</evidence>
<evidence type="ECO:0000256" key="2">
    <source>
        <dbReference type="SAM" id="Phobius"/>
    </source>
</evidence>
<evidence type="ECO:0000313" key="3">
    <source>
        <dbReference type="EMBL" id="NNT72149.1"/>
    </source>
</evidence>
<reference evidence="3 4" key="1">
    <citation type="submission" date="2020-05" db="EMBL/GenBank/DDBJ databases">
        <title>Draft genome of Flavobacterium sp. IMCC34852.</title>
        <authorList>
            <person name="Song J."/>
            <person name="Cho J.-C."/>
        </authorList>
    </citation>
    <scope>NUCLEOTIDE SEQUENCE [LARGE SCALE GENOMIC DNA]</scope>
    <source>
        <strain evidence="3 4">IMCC34852</strain>
    </source>
</reference>
<sequence length="101" mass="11306">MHRVFEYIMEIIGWLQIVASPLLIGLGIAAFIYFPNPTEIRLIIAIIVALLGLFIGIVWANRIWKTKGTMWFVSQVSATPDLDNLTGKETGKETGSETEKK</sequence>
<protein>
    <recommendedName>
        <fullName evidence="5">PrgI family protein</fullName>
    </recommendedName>
</protein>
<accession>A0A7Y3R906</accession>
<proteinExistence type="predicted"/>
<evidence type="ECO:0008006" key="5">
    <source>
        <dbReference type="Google" id="ProtNLM"/>
    </source>
</evidence>
<keyword evidence="2" id="KW-0812">Transmembrane</keyword>
<gene>
    <name evidence="3" type="ORF">HKT18_07985</name>
</gene>